<dbReference type="PROSITE" id="PS50904">
    <property type="entry name" value="PRELI_MSF1"/>
    <property type="match status" value="1"/>
</dbReference>
<evidence type="ECO:0000313" key="3">
    <source>
        <dbReference type="Proteomes" id="UP000187283"/>
    </source>
</evidence>
<dbReference type="PANTHER" id="PTHR11158">
    <property type="entry name" value="MSF1/PX19 RELATED"/>
    <property type="match status" value="1"/>
</dbReference>
<organism evidence="2 3">
    <name type="scientific">Smittium culicis</name>
    <dbReference type="NCBI Taxonomy" id="133412"/>
    <lineage>
        <taxon>Eukaryota</taxon>
        <taxon>Fungi</taxon>
        <taxon>Fungi incertae sedis</taxon>
        <taxon>Zoopagomycota</taxon>
        <taxon>Kickxellomycotina</taxon>
        <taxon>Harpellomycetes</taxon>
        <taxon>Harpellales</taxon>
        <taxon>Legeriomycetaceae</taxon>
        <taxon>Smittium</taxon>
    </lineage>
</organism>
<dbReference type="Pfam" id="PF04707">
    <property type="entry name" value="PRELI"/>
    <property type="match status" value="1"/>
</dbReference>
<evidence type="ECO:0000259" key="1">
    <source>
        <dbReference type="PROSITE" id="PS50904"/>
    </source>
</evidence>
<dbReference type="AlphaFoldDB" id="A0A1R1XT77"/>
<protein>
    <submittedName>
        <fullName evidence="2">Protein UPS1, mitochondrial</fullName>
    </submittedName>
</protein>
<keyword evidence="3" id="KW-1185">Reference proteome</keyword>
<accession>A0A1R1XT77</accession>
<dbReference type="EMBL" id="LSSN01001912">
    <property type="protein sequence ID" value="OMJ17863.1"/>
    <property type="molecule type" value="Genomic_DNA"/>
</dbReference>
<evidence type="ECO:0000313" key="2">
    <source>
        <dbReference type="EMBL" id="OMJ17863.1"/>
    </source>
</evidence>
<comment type="caution">
    <text evidence="2">The sequence shown here is derived from an EMBL/GenBank/DDBJ whole genome shotgun (WGS) entry which is preliminary data.</text>
</comment>
<dbReference type="OrthoDB" id="10056816at2759"/>
<gene>
    <name evidence="2" type="ORF">AYI70_g5701</name>
</gene>
<reference evidence="2 3" key="1">
    <citation type="submission" date="2017-01" db="EMBL/GenBank/DDBJ databases">
        <authorList>
            <person name="Mah S.A."/>
            <person name="Swanson W.J."/>
            <person name="Moy G.W."/>
            <person name="Vacquier V.D."/>
        </authorList>
    </citation>
    <scope>NUCLEOTIDE SEQUENCE [LARGE SCALE GENOMIC DNA]</scope>
    <source>
        <strain evidence="2 3">GSMNP</strain>
    </source>
</reference>
<dbReference type="InterPro" id="IPR006797">
    <property type="entry name" value="PRELI/MSF1_dom"/>
</dbReference>
<dbReference type="GO" id="GO:0005758">
    <property type="term" value="C:mitochondrial intermembrane space"/>
    <property type="evidence" value="ECO:0007669"/>
    <property type="project" value="InterPro"/>
</dbReference>
<dbReference type="Proteomes" id="UP000187283">
    <property type="component" value="Unassembled WGS sequence"/>
</dbReference>
<dbReference type="STRING" id="133412.A0A1R1XT77"/>
<name>A0A1R1XT77_9FUNG</name>
<dbReference type="InterPro" id="IPR037365">
    <property type="entry name" value="Slowmo/Ups"/>
</dbReference>
<feature type="domain" description="PRELI/MSF1" evidence="1">
    <location>
        <begin position="2"/>
        <end position="176"/>
    </location>
</feature>
<proteinExistence type="predicted"/>
<sequence>MVKFYSNSFTFDFDWNTVTFAYLNRYPNPFASHVFSSDTLGHKFDPVTGDLHISKLYKKTNSTPYWARHFVKNSIAYILEEIVINKKNNTLTTKQRNITHTRLLVVEDSLSIVPHHSLNSPTSTTLCNSEGRLFSNFGYGIGSRIERFSFKRISDNLSKSRKGLAYSIDIFKERFAAANSPIPSPP</sequence>